<evidence type="ECO:0000313" key="3">
    <source>
        <dbReference type="EMBL" id="VFJ98064.1"/>
    </source>
</evidence>
<gene>
    <name evidence="1" type="ORF">BECKH772A_GA0070896_100198</name>
    <name evidence="2" type="ORF">BECKH772B_GA0070898_100178</name>
    <name evidence="3" type="ORF">BECKH772C_GA0070978_100188</name>
</gene>
<evidence type="ECO:0000313" key="1">
    <source>
        <dbReference type="EMBL" id="VFJ90051.1"/>
    </source>
</evidence>
<reference evidence="2" key="1">
    <citation type="submission" date="2019-02" db="EMBL/GenBank/DDBJ databases">
        <authorList>
            <person name="Gruber-Vodicka R. H."/>
            <person name="Seah K. B. B."/>
        </authorList>
    </citation>
    <scope>NUCLEOTIDE SEQUENCE</scope>
    <source>
        <strain evidence="3">BECK_SA2B12</strain>
        <strain evidence="1">BECK_SA2B15</strain>
        <strain evidence="2">BECK_SA2B20</strain>
    </source>
</reference>
<dbReference type="EMBL" id="CAADFG010000019">
    <property type="protein sequence ID" value="VFJ90051.1"/>
    <property type="molecule type" value="Genomic_DNA"/>
</dbReference>
<evidence type="ECO:0000313" key="2">
    <source>
        <dbReference type="EMBL" id="VFJ91394.1"/>
    </source>
</evidence>
<dbReference type="AlphaFoldDB" id="A0A450UFX4"/>
<sequence length="161" mass="18369">MRGTRECRPCAGCCDGWVRMVIDATPVYPGRPCPHSTGAGCDDYENRPADPCRAFQCGWVIENSPLPDWMKPSDGKVIVLFDKLNWNGYPVDLAVPVGEKIPPESLAWLEAFSRKHGRPLMYTEQVVEAGRFQRQQQVFGYGPPAFQRTLLRWEREGKRLW</sequence>
<dbReference type="EMBL" id="CAADFI010000017">
    <property type="protein sequence ID" value="VFJ91394.1"/>
    <property type="molecule type" value="Genomic_DNA"/>
</dbReference>
<dbReference type="EMBL" id="CAADFJ010000018">
    <property type="protein sequence ID" value="VFJ98064.1"/>
    <property type="molecule type" value="Genomic_DNA"/>
</dbReference>
<name>A0A450UFX4_9GAMM</name>
<protein>
    <submittedName>
        <fullName evidence="2">Uncharacterized protein</fullName>
    </submittedName>
</protein>
<organism evidence="2">
    <name type="scientific">Candidatus Kentrum eta</name>
    <dbReference type="NCBI Taxonomy" id="2126337"/>
    <lineage>
        <taxon>Bacteria</taxon>
        <taxon>Pseudomonadati</taxon>
        <taxon>Pseudomonadota</taxon>
        <taxon>Gammaproteobacteria</taxon>
        <taxon>Candidatus Kentrum</taxon>
    </lineage>
</organism>
<accession>A0A450UFX4</accession>
<proteinExistence type="predicted"/>